<proteinExistence type="predicted"/>
<accession>A0ABU4FVC1</accession>
<keyword evidence="2" id="KW-1185">Reference proteome</keyword>
<reference evidence="1 2" key="1">
    <citation type="submission" date="2023-10" db="EMBL/GenBank/DDBJ databases">
        <title>Characterization of rhizosphere-enriched actinobacteria from wheat plants lab-grown on chernevaya soil.</title>
        <authorList>
            <person name="Tikhonova E.N."/>
            <person name="Konopkin A."/>
            <person name="Kravchenko I.K."/>
        </authorList>
    </citation>
    <scope>NUCLEOTIDE SEQUENCE [LARGE SCALE GENOMIC DNA]</scope>
    <source>
        <strain evidence="1 2">RR29</strain>
    </source>
</reference>
<evidence type="ECO:0000313" key="1">
    <source>
        <dbReference type="EMBL" id="MDV7223250.1"/>
    </source>
</evidence>
<protein>
    <submittedName>
        <fullName evidence="1">Uncharacterized protein</fullName>
    </submittedName>
</protein>
<gene>
    <name evidence="1" type="ORF">R5A26_45765</name>
</gene>
<dbReference type="EMBL" id="JAWMAJ010000296">
    <property type="protein sequence ID" value="MDV7223250.1"/>
    <property type="molecule type" value="Genomic_DNA"/>
</dbReference>
<dbReference type="RefSeq" id="WP_266856843.1">
    <property type="nucleotide sequence ID" value="NZ_JAPEMW010000001.1"/>
</dbReference>
<organism evidence="1 2">
    <name type="scientific">Streptomyces prunicolor</name>
    <dbReference type="NCBI Taxonomy" id="67348"/>
    <lineage>
        <taxon>Bacteria</taxon>
        <taxon>Bacillati</taxon>
        <taxon>Actinomycetota</taxon>
        <taxon>Actinomycetes</taxon>
        <taxon>Kitasatosporales</taxon>
        <taxon>Streptomycetaceae</taxon>
        <taxon>Streptomyces</taxon>
    </lineage>
</organism>
<evidence type="ECO:0000313" key="2">
    <source>
        <dbReference type="Proteomes" id="UP001187346"/>
    </source>
</evidence>
<name>A0ABU4FVC1_9ACTN</name>
<comment type="caution">
    <text evidence="1">The sequence shown here is derived from an EMBL/GenBank/DDBJ whole genome shotgun (WGS) entry which is preliminary data.</text>
</comment>
<sequence length="124" mass="13190">MSGGGAEAEERELLVRLLVGDDEASVAASEALLGGAAHVVWDGTWPAERYAHTYAVRLRHTRRTGVETLGLERAVRLLGLHGRPVRLGQITAADGAWIHLLFLTEDGDALVACTGVRRATGSPP</sequence>
<dbReference type="Proteomes" id="UP001187346">
    <property type="component" value="Unassembled WGS sequence"/>
</dbReference>